<evidence type="ECO:0000313" key="2">
    <source>
        <dbReference type="Proteomes" id="UP001079535"/>
    </source>
</evidence>
<name>A0A9Q4HW49_MEDGN</name>
<dbReference type="AlphaFoldDB" id="A0A9Q4HW49"/>
<comment type="caution">
    <text evidence="1">The sequence shown here is derived from an EMBL/GenBank/DDBJ whole genome shotgun (WGS) entry which is preliminary data.</text>
</comment>
<reference evidence="1" key="1">
    <citation type="submission" date="2022-11" db="EMBL/GenBank/DDBJ databases">
        <title>Temperate bacteriophages infecting mucin-degrading bacterium Ruminococcus gnavus from the human gut.</title>
        <authorList>
            <person name="Buttimer C."/>
        </authorList>
    </citation>
    <scope>NUCLEOTIDE SEQUENCE</scope>
    <source>
        <strain evidence="1">CCUG 49994</strain>
    </source>
</reference>
<dbReference type="RefSeq" id="WP_009245960.1">
    <property type="nucleotide sequence ID" value="NZ_CABKQB010000018.1"/>
</dbReference>
<organism evidence="1 2">
    <name type="scientific">Mediterraneibacter gnavus</name>
    <name type="common">Ruminococcus gnavus</name>
    <dbReference type="NCBI Taxonomy" id="33038"/>
    <lineage>
        <taxon>Bacteria</taxon>
        <taxon>Bacillati</taxon>
        <taxon>Bacillota</taxon>
        <taxon>Clostridia</taxon>
        <taxon>Lachnospirales</taxon>
        <taxon>Lachnospiraceae</taxon>
        <taxon>Mediterraneibacter</taxon>
    </lineage>
</organism>
<dbReference type="EMBL" id="JAPRAY010000003">
    <property type="protein sequence ID" value="MCZ0666512.1"/>
    <property type="molecule type" value="Genomic_DNA"/>
</dbReference>
<protein>
    <submittedName>
        <fullName evidence="1">Uncharacterized protein</fullName>
    </submittedName>
</protein>
<sequence>MIKFRRISQIEKLYPFMDAVIDKDALNGDFGAVTSGKFAPKADAKQAIMQVEVGDDMDMPEYKIPAGSHVRVVDFEKLEGQEIEVYGAQLPATFAKGNKLKSDATGKLITGASVAPYFEVTEIIGNKIGLVAKVVTKQG</sequence>
<evidence type="ECO:0000313" key="1">
    <source>
        <dbReference type="EMBL" id="MCZ0666512.1"/>
    </source>
</evidence>
<accession>A0A9Q4HW49</accession>
<proteinExistence type="predicted"/>
<dbReference type="Proteomes" id="UP001079535">
    <property type="component" value="Unassembled WGS sequence"/>
</dbReference>
<gene>
    <name evidence="1" type="ORF">OZZ17_03030</name>
</gene>